<dbReference type="GeneID" id="7449957"/>
<evidence type="ECO:0000256" key="4">
    <source>
        <dbReference type="ARBA" id="ARBA00022785"/>
    </source>
</evidence>
<dbReference type="eggNOG" id="ENOG502RAQA">
    <property type="taxonomic scope" value="Eukaryota"/>
</dbReference>
<dbReference type="EMBL" id="DS999417">
    <property type="protein sequence ID" value="EED86869.1"/>
    <property type="molecule type" value="Genomic_DNA"/>
</dbReference>
<dbReference type="InterPro" id="IPR003828">
    <property type="entry name" value="QueH"/>
</dbReference>
<evidence type="ECO:0000256" key="9">
    <source>
        <dbReference type="ARBA" id="ARBA00023284"/>
    </source>
</evidence>
<protein>
    <submittedName>
        <fullName evidence="10">Uncharacterized protein</fullName>
    </submittedName>
</protein>
<accession>B8LCB5</accession>
<evidence type="ECO:0000256" key="8">
    <source>
        <dbReference type="ARBA" id="ARBA00023157"/>
    </source>
</evidence>
<dbReference type="AlphaFoldDB" id="B8LCB5"/>
<dbReference type="PANTHER" id="PTHR36701:SF1">
    <property type="entry name" value="EPOXYQUEUOSINE REDUCTASE QUEH"/>
    <property type="match status" value="1"/>
</dbReference>
<reference evidence="10 11" key="1">
    <citation type="journal article" date="2004" name="Science">
        <title>The genome of the diatom Thalassiosira pseudonana: ecology, evolution, and metabolism.</title>
        <authorList>
            <person name="Armbrust E.V."/>
            <person name="Berges J.A."/>
            <person name="Bowler C."/>
            <person name="Green B.R."/>
            <person name="Martinez D."/>
            <person name="Putnam N.H."/>
            <person name="Zhou S."/>
            <person name="Allen A.E."/>
            <person name="Apt K.E."/>
            <person name="Bechner M."/>
            <person name="Brzezinski M.A."/>
            <person name="Chaal B.K."/>
            <person name="Chiovitti A."/>
            <person name="Davis A.K."/>
            <person name="Demarest M.S."/>
            <person name="Detter J.C."/>
            <person name="Glavina T."/>
            <person name="Goodstein D."/>
            <person name="Hadi M.Z."/>
            <person name="Hellsten U."/>
            <person name="Hildebrand M."/>
            <person name="Jenkins B.D."/>
            <person name="Jurka J."/>
            <person name="Kapitonov V.V."/>
            <person name="Kroger N."/>
            <person name="Lau W.W."/>
            <person name="Lane T.W."/>
            <person name="Larimer F.W."/>
            <person name="Lippmeier J.C."/>
            <person name="Lucas S."/>
            <person name="Medina M."/>
            <person name="Montsant A."/>
            <person name="Obornik M."/>
            <person name="Parker M.S."/>
            <person name="Palenik B."/>
            <person name="Pazour G.J."/>
            <person name="Richardson P.M."/>
            <person name="Rynearson T.A."/>
            <person name="Saito M.A."/>
            <person name="Schwartz D.C."/>
            <person name="Thamatrakoln K."/>
            <person name="Valentin K."/>
            <person name="Vardi A."/>
            <person name="Wilkerson F.P."/>
            <person name="Rokhsar D.S."/>
        </authorList>
    </citation>
    <scope>NUCLEOTIDE SEQUENCE [LARGE SCALE GENOMIC DNA]</scope>
    <source>
        <strain evidence="10 11">CCMP1335</strain>
    </source>
</reference>
<evidence type="ECO:0000256" key="2">
    <source>
        <dbReference type="ARBA" id="ARBA00022694"/>
    </source>
</evidence>
<dbReference type="InParanoid" id="B8LCB5"/>
<name>B8LCB5_THAPS</name>
<keyword evidence="11" id="KW-1185">Reference proteome</keyword>
<keyword evidence="1" id="KW-0004">4Fe-4S</keyword>
<keyword evidence="3" id="KW-0479">Metal-binding</keyword>
<reference evidence="10 11" key="2">
    <citation type="journal article" date="2008" name="Nature">
        <title>The Phaeodactylum genome reveals the evolutionary history of diatom genomes.</title>
        <authorList>
            <person name="Bowler C."/>
            <person name="Allen A.E."/>
            <person name="Badger J.H."/>
            <person name="Grimwood J."/>
            <person name="Jabbari K."/>
            <person name="Kuo A."/>
            <person name="Maheswari U."/>
            <person name="Martens C."/>
            <person name="Maumus F."/>
            <person name="Otillar R.P."/>
            <person name="Rayko E."/>
            <person name="Salamov A."/>
            <person name="Vandepoele K."/>
            <person name="Beszteri B."/>
            <person name="Gruber A."/>
            <person name="Heijde M."/>
            <person name="Katinka M."/>
            <person name="Mock T."/>
            <person name="Valentin K."/>
            <person name="Verret F."/>
            <person name="Berges J.A."/>
            <person name="Brownlee C."/>
            <person name="Cadoret J.P."/>
            <person name="Chiovitti A."/>
            <person name="Choi C.J."/>
            <person name="Coesel S."/>
            <person name="De Martino A."/>
            <person name="Detter J.C."/>
            <person name="Durkin C."/>
            <person name="Falciatore A."/>
            <person name="Fournet J."/>
            <person name="Haruta M."/>
            <person name="Huysman M.J."/>
            <person name="Jenkins B.D."/>
            <person name="Jiroutova K."/>
            <person name="Jorgensen R.E."/>
            <person name="Joubert Y."/>
            <person name="Kaplan A."/>
            <person name="Kroger N."/>
            <person name="Kroth P.G."/>
            <person name="La Roche J."/>
            <person name="Lindquist E."/>
            <person name="Lommer M."/>
            <person name="Martin-Jezequel V."/>
            <person name="Lopez P.J."/>
            <person name="Lucas S."/>
            <person name="Mangogna M."/>
            <person name="McGinnis K."/>
            <person name="Medlin L.K."/>
            <person name="Montsant A."/>
            <person name="Oudot-Le Secq M.P."/>
            <person name="Napoli C."/>
            <person name="Obornik M."/>
            <person name="Parker M.S."/>
            <person name="Petit J.L."/>
            <person name="Porcel B.M."/>
            <person name="Poulsen N."/>
            <person name="Robison M."/>
            <person name="Rychlewski L."/>
            <person name="Rynearson T.A."/>
            <person name="Schmutz J."/>
            <person name="Shapiro H."/>
            <person name="Siaut M."/>
            <person name="Stanley M."/>
            <person name="Sussman M.R."/>
            <person name="Taylor A.R."/>
            <person name="Vardi A."/>
            <person name="von Dassow P."/>
            <person name="Vyverman W."/>
            <person name="Willis A."/>
            <person name="Wyrwicz L.S."/>
            <person name="Rokhsar D.S."/>
            <person name="Weissenbach J."/>
            <person name="Armbrust E.V."/>
            <person name="Green B.R."/>
            <person name="Van de Peer Y."/>
            <person name="Grigoriev I.V."/>
        </authorList>
    </citation>
    <scope>NUCLEOTIDE SEQUENCE [LARGE SCALE GENOMIC DNA]</scope>
    <source>
        <strain evidence="10 11">CCMP1335</strain>
    </source>
</reference>
<evidence type="ECO:0000313" key="11">
    <source>
        <dbReference type="Proteomes" id="UP000001449"/>
    </source>
</evidence>
<keyword evidence="9" id="KW-0676">Redox-active center</keyword>
<evidence type="ECO:0000313" key="10">
    <source>
        <dbReference type="EMBL" id="EED86869.1"/>
    </source>
</evidence>
<keyword evidence="7" id="KW-0411">Iron-sulfur</keyword>
<evidence type="ECO:0000256" key="1">
    <source>
        <dbReference type="ARBA" id="ARBA00022485"/>
    </source>
</evidence>
<gene>
    <name evidence="10" type="ORF">THAPSDRAFT_37803</name>
</gene>
<dbReference type="PANTHER" id="PTHR36701">
    <property type="entry name" value="EPOXYQUEUOSINE REDUCTASE QUEH"/>
    <property type="match status" value="1"/>
</dbReference>
<sequence length="87" mass="10367">IPFLDDDYDTDKWNTHTKGLEFDPERGQRCTVCYDIEWSELRCMHMSIATTNATSRWKDAIQVDDYGFRAVAEYNGLQYWCQDWQSD</sequence>
<proteinExistence type="predicted"/>
<dbReference type="RefSeq" id="XP_002296668.1">
    <property type="nucleotide sequence ID" value="XM_002296632.1"/>
</dbReference>
<keyword evidence="5" id="KW-0560">Oxidoreductase</keyword>
<dbReference type="GO" id="GO:0008616">
    <property type="term" value="P:tRNA queuosine(34) biosynthetic process"/>
    <property type="evidence" value="ECO:0007669"/>
    <property type="project" value="UniProtKB-KW"/>
</dbReference>
<evidence type="ECO:0000256" key="6">
    <source>
        <dbReference type="ARBA" id="ARBA00023004"/>
    </source>
</evidence>
<keyword evidence="2" id="KW-0819">tRNA processing</keyword>
<dbReference type="Proteomes" id="UP000001449">
    <property type="component" value="Chromosome 16"/>
</dbReference>
<organism evidence="10 11">
    <name type="scientific">Thalassiosira pseudonana</name>
    <name type="common">Marine diatom</name>
    <name type="synonym">Cyclotella nana</name>
    <dbReference type="NCBI Taxonomy" id="35128"/>
    <lineage>
        <taxon>Eukaryota</taxon>
        <taxon>Sar</taxon>
        <taxon>Stramenopiles</taxon>
        <taxon>Ochrophyta</taxon>
        <taxon>Bacillariophyta</taxon>
        <taxon>Coscinodiscophyceae</taxon>
        <taxon>Thalassiosirophycidae</taxon>
        <taxon>Thalassiosirales</taxon>
        <taxon>Thalassiosiraceae</taxon>
        <taxon>Thalassiosira</taxon>
    </lineage>
</organism>
<dbReference type="KEGG" id="tps:THAPSDRAFT_37803"/>
<evidence type="ECO:0000256" key="3">
    <source>
        <dbReference type="ARBA" id="ARBA00022723"/>
    </source>
</evidence>
<dbReference type="GO" id="GO:0016491">
    <property type="term" value="F:oxidoreductase activity"/>
    <property type="evidence" value="ECO:0007669"/>
    <property type="project" value="UniProtKB-KW"/>
</dbReference>
<keyword evidence="8" id="KW-1015">Disulfide bond</keyword>
<dbReference type="GO" id="GO:0046872">
    <property type="term" value="F:metal ion binding"/>
    <property type="evidence" value="ECO:0007669"/>
    <property type="project" value="UniProtKB-KW"/>
</dbReference>
<dbReference type="Pfam" id="PF02677">
    <property type="entry name" value="QueH"/>
    <property type="match status" value="1"/>
</dbReference>
<keyword evidence="4" id="KW-0671">Queuosine biosynthesis</keyword>
<evidence type="ECO:0000256" key="5">
    <source>
        <dbReference type="ARBA" id="ARBA00023002"/>
    </source>
</evidence>
<keyword evidence="6" id="KW-0408">Iron</keyword>
<dbReference type="PaxDb" id="35128-Thaps37803"/>
<feature type="non-terminal residue" evidence="10">
    <location>
        <position position="1"/>
    </location>
</feature>
<dbReference type="HOGENOM" id="CLU_2490231_0_0_1"/>
<dbReference type="GO" id="GO:0051539">
    <property type="term" value="F:4 iron, 4 sulfur cluster binding"/>
    <property type="evidence" value="ECO:0007669"/>
    <property type="project" value="UniProtKB-KW"/>
</dbReference>
<evidence type="ECO:0000256" key="7">
    <source>
        <dbReference type="ARBA" id="ARBA00023014"/>
    </source>
</evidence>